<dbReference type="PANTHER" id="PTHR47939">
    <property type="entry name" value="MEMBRANE-ASSOCIATED SALT-INDUCIBLE PROTEIN-LIKE"/>
    <property type="match status" value="1"/>
</dbReference>
<dbReference type="NCBIfam" id="TIGR00756">
    <property type="entry name" value="PPR"/>
    <property type="match status" value="2"/>
</dbReference>
<proteinExistence type="inferred from homology"/>
<reference evidence="4" key="1">
    <citation type="submission" date="2014-09" db="EMBL/GenBank/DDBJ databases">
        <authorList>
            <person name="Magalhaes I.L.F."/>
            <person name="Oliveira U."/>
            <person name="Santos F.R."/>
            <person name="Vidigal T.H.D.A."/>
            <person name="Brescovit A.D."/>
            <person name="Santos A.J."/>
        </authorList>
    </citation>
    <scope>NUCLEOTIDE SEQUENCE</scope>
    <source>
        <tissue evidence="4">Shoot tissue taken approximately 20 cm above the soil surface</tissue>
    </source>
</reference>
<reference evidence="4" key="2">
    <citation type="journal article" date="2015" name="Data Brief">
        <title>Shoot transcriptome of the giant reed, Arundo donax.</title>
        <authorList>
            <person name="Barrero R.A."/>
            <person name="Guerrero F.D."/>
            <person name="Moolhuijzen P."/>
            <person name="Goolsby J.A."/>
            <person name="Tidwell J."/>
            <person name="Bellgard S.E."/>
            <person name="Bellgard M.I."/>
        </authorList>
    </citation>
    <scope>NUCLEOTIDE SEQUENCE</scope>
    <source>
        <tissue evidence="4">Shoot tissue taken approximately 20 cm above the soil surface</tissue>
    </source>
</reference>
<dbReference type="PROSITE" id="PS51375">
    <property type="entry name" value="PPR"/>
    <property type="match status" value="2"/>
</dbReference>
<dbReference type="Pfam" id="PF01535">
    <property type="entry name" value="PPR"/>
    <property type="match status" value="2"/>
</dbReference>
<keyword evidence="3" id="KW-0809">Transit peptide</keyword>
<comment type="similarity">
    <text evidence="1">Belongs to the PPR family. P subfamily.</text>
</comment>
<dbReference type="AlphaFoldDB" id="A0A0A9DRR0"/>
<evidence type="ECO:0000313" key="4">
    <source>
        <dbReference type="EMBL" id="JAD89378.1"/>
    </source>
</evidence>
<dbReference type="InterPro" id="IPR002885">
    <property type="entry name" value="PPR_rpt"/>
</dbReference>
<keyword evidence="2" id="KW-0677">Repeat</keyword>
<sequence>MTLFDEMISDRISPDDVTYGSLVMGFCKKNMTKEGLELLNQMLALGFEVKATTYVMMIQALCRDCKAETAVEILRVMVSKSINPRSAFYLSIVTRVAKSGWLKEAQMLHQELVECKVLKEDSKFILSS</sequence>
<dbReference type="InterPro" id="IPR050667">
    <property type="entry name" value="PPR-containing_protein"/>
</dbReference>
<dbReference type="InterPro" id="IPR011990">
    <property type="entry name" value="TPR-like_helical_dom_sf"/>
</dbReference>
<name>A0A0A9DRR0_ARUDO</name>
<organism evidence="4">
    <name type="scientific">Arundo donax</name>
    <name type="common">Giant reed</name>
    <name type="synonym">Donax arundinaceus</name>
    <dbReference type="NCBI Taxonomy" id="35708"/>
    <lineage>
        <taxon>Eukaryota</taxon>
        <taxon>Viridiplantae</taxon>
        <taxon>Streptophyta</taxon>
        <taxon>Embryophyta</taxon>
        <taxon>Tracheophyta</taxon>
        <taxon>Spermatophyta</taxon>
        <taxon>Magnoliopsida</taxon>
        <taxon>Liliopsida</taxon>
        <taxon>Poales</taxon>
        <taxon>Poaceae</taxon>
        <taxon>PACMAD clade</taxon>
        <taxon>Arundinoideae</taxon>
        <taxon>Arundineae</taxon>
        <taxon>Arundo</taxon>
    </lineage>
</organism>
<dbReference type="Pfam" id="PF12854">
    <property type="entry name" value="PPR_1"/>
    <property type="match status" value="1"/>
</dbReference>
<dbReference type="PANTHER" id="PTHR47939:SF13">
    <property type="entry name" value="OS03G0201400 PROTEIN"/>
    <property type="match status" value="1"/>
</dbReference>
<dbReference type="Gene3D" id="1.25.40.10">
    <property type="entry name" value="Tetratricopeptide repeat domain"/>
    <property type="match status" value="1"/>
</dbReference>
<protein>
    <submittedName>
        <fullName evidence="4">Uncharacterized protein</fullName>
    </submittedName>
</protein>
<evidence type="ECO:0000256" key="2">
    <source>
        <dbReference type="ARBA" id="ARBA00022737"/>
    </source>
</evidence>
<dbReference type="EMBL" id="GBRH01208517">
    <property type="protein sequence ID" value="JAD89378.1"/>
    <property type="molecule type" value="Transcribed_RNA"/>
</dbReference>
<accession>A0A0A9DRR0</accession>
<evidence type="ECO:0000256" key="3">
    <source>
        <dbReference type="ARBA" id="ARBA00022946"/>
    </source>
</evidence>
<evidence type="ECO:0000256" key="1">
    <source>
        <dbReference type="ARBA" id="ARBA00007626"/>
    </source>
</evidence>